<dbReference type="RefSeq" id="WP_131450235.1">
    <property type="nucleotide sequence ID" value="NZ_SJZI01000050.1"/>
</dbReference>
<sequence>MFTSHRLLPCLLLPGVLFFASCGQQYYRPRPNDAPMLTGKGQLHVNGLLAATGTTVSAAWSPAQRFGLQGGYTVHGNTRTMSDNGTTTLRATERRSQLCFGVGYYTLLRNGFSFETYGGGGIVAYNYTGPEAVKQLRFADFYIQPALVYTKGAFQAGLSLRYDHLRRHSVTPEVSPEYDYNFKHAFLNDNNYSFLQPGFTIRVGGEVVRGQLDGWYSKPLSNRYESIYGDAPENGLPHLAVGLSFNLDKLIKPARP</sequence>
<evidence type="ECO:0000313" key="2">
    <source>
        <dbReference type="Proteomes" id="UP000295334"/>
    </source>
</evidence>
<keyword evidence="2" id="KW-1185">Reference proteome</keyword>
<evidence type="ECO:0000313" key="1">
    <source>
        <dbReference type="EMBL" id="TCJ12476.1"/>
    </source>
</evidence>
<accession>A0A4V2NV84</accession>
<comment type="caution">
    <text evidence="1">The sequence shown here is derived from an EMBL/GenBank/DDBJ whole genome shotgun (WGS) entry which is preliminary data.</text>
</comment>
<name>A0A4V2NV84_9BACT</name>
<dbReference type="AlphaFoldDB" id="A0A4V2NV84"/>
<protein>
    <recommendedName>
        <fullName evidence="3">Outer membrane protein beta-barrel domain-containing protein</fullName>
    </recommendedName>
</protein>
<proteinExistence type="predicted"/>
<dbReference type="PROSITE" id="PS51257">
    <property type="entry name" value="PROKAR_LIPOPROTEIN"/>
    <property type="match status" value="1"/>
</dbReference>
<organism evidence="1 2">
    <name type="scientific">Flaviaesturariibacter flavus</name>
    <dbReference type="NCBI Taxonomy" id="2502780"/>
    <lineage>
        <taxon>Bacteria</taxon>
        <taxon>Pseudomonadati</taxon>
        <taxon>Bacteroidota</taxon>
        <taxon>Chitinophagia</taxon>
        <taxon>Chitinophagales</taxon>
        <taxon>Chitinophagaceae</taxon>
        <taxon>Flaviaestuariibacter</taxon>
    </lineage>
</organism>
<reference evidence="1 2" key="1">
    <citation type="submission" date="2019-03" db="EMBL/GenBank/DDBJ databases">
        <authorList>
            <person name="Kim M.K.M."/>
        </authorList>
    </citation>
    <scope>NUCLEOTIDE SEQUENCE [LARGE SCALE GENOMIC DNA]</scope>
    <source>
        <strain evidence="1 2">17J68-12</strain>
    </source>
</reference>
<dbReference type="Proteomes" id="UP000295334">
    <property type="component" value="Unassembled WGS sequence"/>
</dbReference>
<dbReference type="OrthoDB" id="646451at2"/>
<dbReference type="EMBL" id="SJZI01000050">
    <property type="protein sequence ID" value="TCJ12476.1"/>
    <property type="molecule type" value="Genomic_DNA"/>
</dbReference>
<evidence type="ECO:0008006" key="3">
    <source>
        <dbReference type="Google" id="ProtNLM"/>
    </source>
</evidence>
<gene>
    <name evidence="1" type="ORF">EPD60_14465</name>
</gene>